<comment type="subcellular location">
    <subcellularLocation>
        <location evidence="1 9">Secreted</location>
        <location evidence="1 9">Extracellular space</location>
        <location evidence="1 9">Extracellular matrix</location>
    </subcellularLocation>
</comment>
<dbReference type="PANTHER" id="PTHR12027:SF99">
    <property type="entry name" value="PROTEIN WNT"/>
    <property type="match status" value="1"/>
</dbReference>
<evidence type="ECO:0000256" key="8">
    <source>
        <dbReference type="ARBA" id="ARBA00023288"/>
    </source>
</evidence>
<keyword evidence="4" id="KW-0964">Secreted</keyword>
<dbReference type="SMART" id="SM00097">
    <property type="entry name" value="WNT1"/>
    <property type="match status" value="1"/>
</dbReference>
<dbReference type="GO" id="GO:0045165">
    <property type="term" value="P:cell fate commitment"/>
    <property type="evidence" value="ECO:0007669"/>
    <property type="project" value="TreeGrafter"/>
</dbReference>
<evidence type="ECO:0000256" key="3">
    <source>
        <dbReference type="ARBA" id="ARBA00022473"/>
    </source>
</evidence>
<accession>A0A9Q0N2A1</accession>
<evidence type="ECO:0000256" key="5">
    <source>
        <dbReference type="ARBA" id="ARBA00022530"/>
    </source>
</evidence>
<comment type="function">
    <text evidence="9">Ligand for members of the frizzled family of seven transmembrane receptors.</text>
</comment>
<evidence type="ECO:0000313" key="10">
    <source>
        <dbReference type="EMBL" id="KAJ6642308.1"/>
    </source>
</evidence>
<keyword evidence="7" id="KW-1015">Disulfide bond</keyword>
<proteinExistence type="inferred from homology"/>
<dbReference type="InterPro" id="IPR018161">
    <property type="entry name" value="Wnt_CS"/>
</dbReference>
<dbReference type="GO" id="GO:0030182">
    <property type="term" value="P:neuron differentiation"/>
    <property type="evidence" value="ECO:0007669"/>
    <property type="project" value="TreeGrafter"/>
</dbReference>
<organism evidence="10 11">
    <name type="scientific">Pseudolycoriella hygida</name>
    <dbReference type="NCBI Taxonomy" id="35572"/>
    <lineage>
        <taxon>Eukaryota</taxon>
        <taxon>Metazoa</taxon>
        <taxon>Ecdysozoa</taxon>
        <taxon>Arthropoda</taxon>
        <taxon>Hexapoda</taxon>
        <taxon>Insecta</taxon>
        <taxon>Pterygota</taxon>
        <taxon>Neoptera</taxon>
        <taxon>Endopterygota</taxon>
        <taxon>Diptera</taxon>
        <taxon>Nematocera</taxon>
        <taxon>Sciaroidea</taxon>
        <taxon>Sciaridae</taxon>
        <taxon>Pseudolycoriella</taxon>
    </lineage>
</organism>
<keyword evidence="6 9" id="KW-0879">Wnt signaling pathway</keyword>
<dbReference type="Proteomes" id="UP001151699">
    <property type="component" value="Chromosome B"/>
</dbReference>
<reference evidence="10" key="1">
    <citation type="submission" date="2022-07" db="EMBL/GenBank/DDBJ databases">
        <authorList>
            <person name="Trinca V."/>
            <person name="Uliana J.V.C."/>
            <person name="Torres T.T."/>
            <person name="Ward R.J."/>
            <person name="Monesi N."/>
        </authorList>
    </citation>
    <scope>NUCLEOTIDE SEQUENCE</scope>
    <source>
        <strain evidence="10">HSMRA1968</strain>
        <tissue evidence="10">Whole embryos</tissue>
    </source>
</reference>
<sequence length="313" mass="35548">MEQKDVDDFKELGTYSWHTVGLIDPTGKIRSHSEICQSLLDITADQRRICMRSQRVLTAISLGAKMGKEECQHHFRNNRWNCTSISNVIYGDVLSIKSRETAYIHAINSAALAWSVTRACSKGDLAECSCDNSIRRKPRKWQWGGCSEDINYGVMFSRKFIDSQESNTSIAGLMNLHNNEAGRRAIRSRMQRVCKCHGMSGSCSVRVCWRRLPSIRSVGEALGQLYDGASYVKLVERDGKASKLRRRDPELKKLIKSDLVYLDESPDYCEHLVSLEQEDDCAIELHMALMDAVYSVADEVTRLEYDILFSCDL</sequence>
<evidence type="ECO:0000256" key="9">
    <source>
        <dbReference type="RuleBase" id="RU003500"/>
    </source>
</evidence>
<keyword evidence="8" id="KW-0449">Lipoprotein</keyword>
<dbReference type="PROSITE" id="PS00246">
    <property type="entry name" value="WNT1"/>
    <property type="match status" value="1"/>
</dbReference>
<dbReference type="Pfam" id="PF00110">
    <property type="entry name" value="wnt"/>
    <property type="match status" value="1"/>
</dbReference>
<dbReference type="GO" id="GO:0005615">
    <property type="term" value="C:extracellular space"/>
    <property type="evidence" value="ECO:0007669"/>
    <property type="project" value="TreeGrafter"/>
</dbReference>
<evidence type="ECO:0000313" key="11">
    <source>
        <dbReference type="Proteomes" id="UP001151699"/>
    </source>
</evidence>
<dbReference type="EMBL" id="WJQU01000002">
    <property type="protein sequence ID" value="KAJ6642308.1"/>
    <property type="molecule type" value="Genomic_DNA"/>
</dbReference>
<gene>
    <name evidence="10" type="primary">Wnt4_1</name>
    <name evidence="10" type="ORF">Bhyg_07255</name>
</gene>
<evidence type="ECO:0000256" key="4">
    <source>
        <dbReference type="ARBA" id="ARBA00022525"/>
    </source>
</evidence>
<evidence type="ECO:0000256" key="2">
    <source>
        <dbReference type="ARBA" id="ARBA00005683"/>
    </source>
</evidence>
<name>A0A9Q0N2A1_9DIPT</name>
<dbReference type="OrthoDB" id="5945655at2759"/>
<comment type="caution">
    <text evidence="10">The sequence shown here is derived from an EMBL/GenBank/DDBJ whole genome shotgun (WGS) entry which is preliminary data.</text>
</comment>
<dbReference type="PANTHER" id="PTHR12027">
    <property type="entry name" value="WNT RELATED"/>
    <property type="match status" value="1"/>
</dbReference>
<keyword evidence="3 9" id="KW-0217">Developmental protein</keyword>
<keyword evidence="5" id="KW-0272">Extracellular matrix</keyword>
<dbReference type="GO" id="GO:0005125">
    <property type="term" value="F:cytokine activity"/>
    <property type="evidence" value="ECO:0007669"/>
    <property type="project" value="TreeGrafter"/>
</dbReference>
<dbReference type="GO" id="GO:0060070">
    <property type="term" value="P:canonical Wnt signaling pathway"/>
    <property type="evidence" value="ECO:0007669"/>
    <property type="project" value="TreeGrafter"/>
</dbReference>
<comment type="similarity">
    <text evidence="2 9">Belongs to the Wnt family.</text>
</comment>
<evidence type="ECO:0000256" key="1">
    <source>
        <dbReference type="ARBA" id="ARBA00004498"/>
    </source>
</evidence>
<dbReference type="AlphaFoldDB" id="A0A9Q0N2A1"/>
<keyword evidence="11" id="KW-1185">Reference proteome</keyword>
<evidence type="ECO:0000256" key="7">
    <source>
        <dbReference type="ARBA" id="ARBA00023157"/>
    </source>
</evidence>
<evidence type="ECO:0000256" key="6">
    <source>
        <dbReference type="ARBA" id="ARBA00022687"/>
    </source>
</evidence>
<dbReference type="GO" id="GO:0005109">
    <property type="term" value="F:frizzled binding"/>
    <property type="evidence" value="ECO:0007669"/>
    <property type="project" value="TreeGrafter"/>
</dbReference>
<dbReference type="InterPro" id="IPR005817">
    <property type="entry name" value="Wnt"/>
</dbReference>
<protein>
    <recommendedName>
        <fullName evidence="9">Protein Wnt</fullName>
    </recommendedName>
</protein>
<dbReference type="PRINTS" id="PR01349">
    <property type="entry name" value="WNTPROTEIN"/>
</dbReference>